<organism evidence="2 3">
    <name type="scientific">Polyporus arcularius HHB13444</name>
    <dbReference type="NCBI Taxonomy" id="1314778"/>
    <lineage>
        <taxon>Eukaryota</taxon>
        <taxon>Fungi</taxon>
        <taxon>Dikarya</taxon>
        <taxon>Basidiomycota</taxon>
        <taxon>Agaricomycotina</taxon>
        <taxon>Agaricomycetes</taxon>
        <taxon>Polyporales</taxon>
        <taxon>Polyporaceae</taxon>
        <taxon>Polyporus</taxon>
    </lineage>
</organism>
<dbReference type="PROSITE" id="PS00028">
    <property type="entry name" value="ZINC_FINGER_C2H2_1"/>
    <property type="match status" value="1"/>
</dbReference>
<evidence type="ECO:0000313" key="2">
    <source>
        <dbReference type="EMBL" id="TFK82207.1"/>
    </source>
</evidence>
<dbReference type="InterPro" id="IPR013087">
    <property type="entry name" value="Znf_C2H2_type"/>
</dbReference>
<gene>
    <name evidence="2" type="ORF">K466DRAFT_500718</name>
</gene>
<sequence length="875" mass="99133">MPRYCNLCRRSIATERAYAYHMIEVHRYPKPPPPLTHKFFHPTLNALPCDVDGQDLPLGAPPPPRDNAEDWWPFENRPHFECAHWHFTKVQTSRGDLDEILKNHAAQKVLETGDVHARGPYDSAEHMYDTIDAIPYGDLAWSTFELKYNGPITPHTPAWKLKTYTIHTRNALQVVESIAGSADFDGRWDYVPYEEFSGPGSRRFSNVMSGTWAFKKAANATYHGTMLTPIIMGLDKTTVSVATGHQEFHPVYLSVGNVDNDIRRAHRDAVVPLAFLAIPKSGRGSTNDDWRAFVKELYHTSLAQILSPLRPGMTTPHVLKCPDGHFRRAVFELGPVIADYPEQVYLSGIVQGWCPKCRAYPDNLANAGSPRFRAHTEALMETFDPGILWDVFGVNADVQPYTSYFPRADIHELLTPDLLHQLIKGTFKDHLVDWVTEYIELTAESEQEAAKILDQIDIRIRSVPPFPGLRRFPHGRKFSQWTGDDSKALMKVYLSAIAGLVPAKMVQCVAALLDFAYLARRPEHDTFSLEAMRVALAYFHDLREVFVETGVRPDGFNLPRQHALVHYVENIQKFGSPNGLCSSITESKHIEAVKETWRRSSRRQPIGEMVKSLTRSSKMAAARVEFGRRGMLHGDVLTAARLELGDDDVEDVQTAREGAFRASQAAQDAQELDRPQLHEDVSRFLHGRLFPEGDYEEDRDLDDFPHISTRAKIGIHRGATVVFHSPSDLSGPHGMRREVIRCNPQWYKTYPRYDTVLVTVDPTEWGMPRFRIARVRRLISISYDVFQHSGAFVEWFTGHGSDALTGMWVVRPEMDGDGRVSSIVPLGSIARACHLLPALGNRYLPPDFPFQEALDAFDKYYVSAYIDYHAHETLV</sequence>
<dbReference type="AlphaFoldDB" id="A0A5C3P067"/>
<accession>A0A5C3P067</accession>
<dbReference type="STRING" id="1314778.A0A5C3P067"/>
<evidence type="ECO:0000259" key="1">
    <source>
        <dbReference type="PROSITE" id="PS00028"/>
    </source>
</evidence>
<feature type="domain" description="C2H2-type" evidence="1">
    <location>
        <begin position="5"/>
        <end position="26"/>
    </location>
</feature>
<proteinExistence type="predicted"/>
<name>A0A5C3P067_9APHY</name>
<dbReference type="Proteomes" id="UP000308197">
    <property type="component" value="Unassembled WGS sequence"/>
</dbReference>
<protein>
    <recommendedName>
        <fullName evidence="1">C2H2-type domain-containing protein</fullName>
    </recommendedName>
</protein>
<keyword evidence="3" id="KW-1185">Reference proteome</keyword>
<reference evidence="2 3" key="1">
    <citation type="journal article" date="2019" name="Nat. Ecol. Evol.">
        <title>Megaphylogeny resolves global patterns of mushroom evolution.</title>
        <authorList>
            <person name="Varga T."/>
            <person name="Krizsan K."/>
            <person name="Foldi C."/>
            <person name="Dima B."/>
            <person name="Sanchez-Garcia M."/>
            <person name="Sanchez-Ramirez S."/>
            <person name="Szollosi G.J."/>
            <person name="Szarkandi J.G."/>
            <person name="Papp V."/>
            <person name="Albert L."/>
            <person name="Andreopoulos W."/>
            <person name="Angelini C."/>
            <person name="Antonin V."/>
            <person name="Barry K.W."/>
            <person name="Bougher N.L."/>
            <person name="Buchanan P."/>
            <person name="Buyck B."/>
            <person name="Bense V."/>
            <person name="Catcheside P."/>
            <person name="Chovatia M."/>
            <person name="Cooper J."/>
            <person name="Damon W."/>
            <person name="Desjardin D."/>
            <person name="Finy P."/>
            <person name="Geml J."/>
            <person name="Haridas S."/>
            <person name="Hughes K."/>
            <person name="Justo A."/>
            <person name="Karasinski D."/>
            <person name="Kautmanova I."/>
            <person name="Kiss B."/>
            <person name="Kocsube S."/>
            <person name="Kotiranta H."/>
            <person name="LaButti K.M."/>
            <person name="Lechner B.E."/>
            <person name="Liimatainen K."/>
            <person name="Lipzen A."/>
            <person name="Lukacs Z."/>
            <person name="Mihaltcheva S."/>
            <person name="Morgado L.N."/>
            <person name="Niskanen T."/>
            <person name="Noordeloos M.E."/>
            <person name="Ohm R.A."/>
            <person name="Ortiz-Santana B."/>
            <person name="Ovrebo C."/>
            <person name="Racz N."/>
            <person name="Riley R."/>
            <person name="Savchenko A."/>
            <person name="Shiryaev A."/>
            <person name="Soop K."/>
            <person name="Spirin V."/>
            <person name="Szebenyi C."/>
            <person name="Tomsovsky M."/>
            <person name="Tulloss R.E."/>
            <person name="Uehling J."/>
            <person name="Grigoriev I.V."/>
            <person name="Vagvolgyi C."/>
            <person name="Papp T."/>
            <person name="Martin F.M."/>
            <person name="Miettinen O."/>
            <person name="Hibbett D.S."/>
            <person name="Nagy L.G."/>
        </authorList>
    </citation>
    <scope>NUCLEOTIDE SEQUENCE [LARGE SCALE GENOMIC DNA]</scope>
    <source>
        <strain evidence="2 3">HHB13444</strain>
    </source>
</reference>
<dbReference type="Pfam" id="PF18759">
    <property type="entry name" value="Plavaka"/>
    <property type="match status" value="1"/>
</dbReference>
<dbReference type="EMBL" id="ML211510">
    <property type="protein sequence ID" value="TFK82207.1"/>
    <property type="molecule type" value="Genomic_DNA"/>
</dbReference>
<evidence type="ECO:0000313" key="3">
    <source>
        <dbReference type="Proteomes" id="UP000308197"/>
    </source>
</evidence>
<dbReference type="InParanoid" id="A0A5C3P067"/>
<dbReference type="InterPro" id="IPR041078">
    <property type="entry name" value="Plavaka"/>
</dbReference>